<evidence type="ECO:0000256" key="10">
    <source>
        <dbReference type="ARBA" id="ARBA00025699"/>
    </source>
</evidence>
<dbReference type="OrthoDB" id="9815641at2"/>
<evidence type="ECO:0000256" key="9">
    <source>
        <dbReference type="ARBA" id="ARBA00022691"/>
    </source>
</evidence>
<evidence type="ECO:0000313" key="15">
    <source>
        <dbReference type="EMBL" id="RST73870.1"/>
    </source>
</evidence>
<dbReference type="EMBL" id="QYTV02000005">
    <property type="protein sequence ID" value="RST73870.1"/>
    <property type="molecule type" value="Genomic_DNA"/>
</dbReference>
<comment type="function">
    <text evidence="10 12">Specifically methylates the N3 position of the uracil ring of uridine 1498 (m3U1498) in 16S rRNA. Acts on the fully assembled 30S ribosomal subunit.</text>
</comment>
<accession>A0A429XYQ2</accession>
<dbReference type="PANTHER" id="PTHR30027:SF3">
    <property type="entry name" value="16S RRNA (URACIL(1498)-N(3))-METHYLTRANSFERASE"/>
    <property type="match status" value="1"/>
</dbReference>
<evidence type="ECO:0000256" key="6">
    <source>
        <dbReference type="ARBA" id="ARBA00022552"/>
    </source>
</evidence>
<dbReference type="GO" id="GO:0070042">
    <property type="term" value="F:rRNA (uridine-N3-)-methyltransferase activity"/>
    <property type="evidence" value="ECO:0007669"/>
    <property type="project" value="TreeGrafter"/>
</dbReference>
<dbReference type="FunFam" id="3.40.1280.10:FF:000020">
    <property type="entry name" value="Ribosomal RNA small subunit methyltransferase E"/>
    <property type="match status" value="1"/>
</dbReference>
<dbReference type="InterPro" id="IPR006700">
    <property type="entry name" value="RsmE"/>
</dbReference>
<dbReference type="InterPro" id="IPR046886">
    <property type="entry name" value="RsmE_MTase_dom"/>
</dbReference>
<evidence type="ECO:0000256" key="12">
    <source>
        <dbReference type="PIRNR" id="PIRNR015601"/>
    </source>
</evidence>
<comment type="catalytic activity">
    <reaction evidence="11 12">
        <text>uridine(1498) in 16S rRNA + S-adenosyl-L-methionine = N(3)-methyluridine(1498) in 16S rRNA + S-adenosyl-L-homocysteine + H(+)</text>
        <dbReference type="Rhea" id="RHEA:42920"/>
        <dbReference type="Rhea" id="RHEA-COMP:10283"/>
        <dbReference type="Rhea" id="RHEA-COMP:10284"/>
        <dbReference type="ChEBI" id="CHEBI:15378"/>
        <dbReference type="ChEBI" id="CHEBI:57856"/>
        <dbReference type="ChEBI" id="CHEBI:59789"/>
        <dbReference type="ChEBI" id="CHEBI:65315"/>
        <dbReference type="ChEBI" id="CHEBI:74502"/>
        <dbReference type="EC" id="2.1.1.193"/>
    </reaction>
</comment>
<evidence type="ECO:0000256" key="2">
    <source>
        <dbReference type="ARBA" id="ARBA00005528"/>
    </source>
</evidence>
<dbReference type="CDD" id="cd18084">
    <property type="entry name" value="RsmE-like"/>
    <property type="match status" value="1"/>
</dbReference>
<dbReference type="Gene3D" id="3.40.1280.10">
    <property type="match status" value="1"/>
</dbReference>
<dbReference type="InterPro" id="IPR029026">
    <property type="entry name" value="tRNA_m1G_MTases_N"/>
</dbReference>
<keyword evidence="8 12" id="KW-0808">Transferase</keyword>
<evidence type="ECO:0000256" key="11">
    <source>
        <dbReference type="ARBA" id="ARBA00047944"/>
    </source>
</evidence>
<dbReference type="GO" id="GO:0005737">
    <property type="term" value="C:cytoplasm"/>
    <property type="evidence" value="ECO:0007669"/>
    <property type="project" value="UniProtKB-SubCell"/>
</dbReference>
<dbReference type="InterPro" id="IPR015947">
    <property type="entry name" value="PUA-like_sf"/>
</dbReference>
<feature type="domain" description="Ribosomal RNA small subunit methyltransferase E methyltransferase" evidence="13">
    <location>
        <begin position="72"/>
        <end position="242"/>
    </location>
</feature>
<dbReference type="InterPro" id="IPR029028">
    <property type="entry name" value="Alpha/beta_knot_MTases"/>
</dbReference>
<keyword evidence="6 12" id="KW-0698">rRNA processing</keyword>
<dbReference type="SUPFAM" id="SSF88697">
    <property type="entry name" value="PUA domain-like"/>
    <property type="match status" value="1"/>
</dbReference>
<evidence type="ECO:0000259" key="13">
    <source>
        <dbReference type="Pfam" id="PF04452"/>
    </source>
</evidence>
<dbReference type="Proteomes" id="UP000287156">
    <property type="component" value="Unassembled WGS sequence"/>
</dbReference>
<reference evidence="15" key="1">
    <citation type="submission" date="2018-12" db="EMBL/GenBank/DDBJ databases">
        <authorList>
            <person name="Sun L."/>
            <person name="Chen Z."/>
        </authorList>
    </citation>
    <scope>NUCLEOTIDE SEQUENCE [LARGE SCALE GENOMIC DNA]</scope>
    <source>
        <strain evidence="15">3-2-2</strain>
    </source>
</reference>
<keyword evidence="5 12" id="KW-0963">Cytoplasm</keyword>
<feature type="domain" description="Ribosomal RNA small subunit methyltransferase E PUA-like" evidence="14">
    <location>
        <begin position="18"/>
        <end position="64"/>
    </location>
</feature>
<dbReference type="PANTHER" id="PTHR30027">
    <property type="entry name" value="RIBOSOMAL RNA SMALL SUBUNIT METHYLTRANSFERASE E"/>
    <property type="match status" value="1"/>
</dbReference>
<evidence type="ECO:0000259" key="14">
    <source>
        <dbReference type="Pfam" id="PF20260"/>
    </source>
</evidence>
<gene>
    <name evidence="15" type="ORF">D4T97_013435</name>
</gene>
<dbReference type="NCBIfam" id="TIGR00046">
    <property type="entry name" value="RsmE family RNA methyltransferase"/>
    <property type="match status" value="1"/>
</dbReference>
<dbReference type="Pfam" id="PF20260">
    <property type="entry name" value="PUA_4"/>
    <property type="match status" value="1"/>
</dbReference>
<keyword evidence="16" id="KW-1185">Reference proteome</keyword>
<comment type="caution">
    <text evidence="15">The sequence shown here is derived from an EMBL/GenBank/DDBJ whole genome shotgun (WGS) entry which is preliminary data.</text>
</comment>
<evidence type="ECO:0000256" key="4">
    <source>
        <dbReference type="ARBA" id="ARBA00013673"/>
    </source>
</evidence>
<evidence type="ECO:0000256" key="1">
    <source>
        <dbReference type="ARBA" id="ARBA00004496"/>
    </source>
</evidence>
<evidence type="ECO:0000256" key="5">
    <source>
        <dbReference type="ARBA" id="ARBA00022490"/>
    </source>
</evidence>
<evidence type="ECO:0000256" key="8">
    <source>
        <dbReference type="ARBA" id="ARBA00022679"/>
    </source>
</evidence>
<comment type="similarity">
    <text evidence="2 12">Belongs to the RNA methyltransferase RsmE family.</text>
</comment>
<keyword evidence="7 12" id="KW-0489">Methyltransferase</keyword>
<dbReference type="GO" id="GO:0070475">
    <property type="term" value="P:rRNA base methylation"/>
    <property type="evidence" value="ECO:0007669"/>
    <property type="project" value="TreeGrafter"/>
</dbReference>
<dbReference type="NCBIfam" id="NF008691">
    <property type="entry name" value="PRK11713.1-4"/>
    <property type="match status" value="1"/>
</dbReference>
<keyword evidence="9 12" id="KW-0949">S-adenosyl-L-methionine</keyword>
<protein>
    <recommendedName>
        <fullName evidence="4 12">Ribosomal RNA small subunit methyltransferase E</fullName>
        <ecNumber evidence="3 12">2.1.1.193</ecNumber>
    </recommendedName>
</protein>
<dbReference type="PIRSF" id="PIRSF015601">
    <property type="entry name" value="MTase_slr0722"/>
    <property type="match status" value="1"/>
</dbReference>
<comment type="subcellular location">
    <subcellularLocation>
        <location evidence="1 12">Cytoplasm</location>
    </subcellularLocation>
</comment>
<dbReference type="Pfam" id="PF04452">
    <property type="entry name" value="Methyltrans_RNA"/>
    <property type="match status" value="1"/>
</dbReference>
<evidence type="ECO:0000256" key="7">
    <source>
        <dbReference type="ARBA" id="ARBA00022603"/>
    </source>
</evidence>
<dbReference type="InterPro" id="IPR046887">
    <property type="entry name" value="RsmE_PUA-like"/>
</dbReference>
<evidence type="ECO:0000313" key="16">
    <source>
        <dbReference type="Proteomes" id="UP000287156"/>
    </source>
</evidence>
<dbReference type="NCBIfam" id="NF008692">
    <property type="entry name" value="PRK11713.1-5"/>
    <property type="match status" value="1"/>
</dbReference>
<sequence length="250" mass="28012">MQRYFIDEMYEGQETAVLSGENFHHIVRVMRMKTGDSLWIVFNGGKAGKGIIVDIADSSVEVRIAEWEETRKELPVQVTIASGLPKGDKWEWIIQKGTELGASQFVPFIATRSVVKWEEKKSLKKLERWKKIAKEAAEQSHRQVIPKIVKPVSFSELLNLGKNFSHKAIAYEEAAKDGEKGNFAQVLSSCSPSDRLLLVFGPEGGFADEEAAKLKSHGFTLCGLGPRILRTETAPLYALSAVSYHFELMR</sequence>
<proteinExistence type="inferred from homology"/>
<name>A0A429XYQ2_9BACI</name>
<dbReference type="EC" id="2.1.1.193" evidence="3 12"/>
<dbReference type="RefSeq" id="WP_126051254.1">
    <property type="nucleotide sequence ID" value="NZ_QYTV02000005.1"/>
</dbReference>
<organism evidence="15 16">
    <name type="scientific">Siminovitchia acidinfaciens</name>
    <dbReference type="NCBI Taxonomy" id="2321395"/>
    <lineage>
        <taxon>Bacteria</taxon>
        <taxon>Bacillati</taxon>
        <taxon>Bacillota</taxon>
        <taxon>Bacilli</taxon>
        <taxon>Bacillales</taxon>
        <taxon>Bacillaceae</taxon>
        <taxon>Siminovitchia</taxon>
    </lineage>
</organism>
<dbReference type="SUPFAM" id="SSF75217">
    <property type="entry name" value="alpha/beta knot"/>
    <property type="match status" value="1"/>
</dbReference>
<evidence type="ECO:0000256" key="3">
    <source>
        <dbReference type="ARBA" id="ARBA00012328"/>
    </source>
</evidence>
<dbReference type="AlphaFoldDB" id="A0A429XYQ2"/>